<dbReference type="InterPro" id="IPR032466">
    <property type="entry name" value="Metal_Hydrolase"/>
</dbReference>
<dbReference type="GO" id="GO:0016787">
    <property type="term" value="F:hydrolase activity"/>
    <property type="evidence" value="ECO:0007669"/>
    <property type="project" value="UniProtKB-KW"/>
</dbReference>
<dbReference type="Pfam" id="PF04909">
    <property type="entry name" value="Amidohydro_2"/>
    <property type="match status" value="1"/>
</dbReference>
<accession>A0A194AGB3</accession>
<name>A0A194AGB3_9BACT</name>
<keyword evidence="1" id="KW-0456">Lyase</keyword>
<protein>
    <submittedName>
        <fullName evidence="3">Amidohydrolase</fullName>
    </submittedName>
</protein>
<organism evidence="3 4">
    <name type="scientific">Desulfoplanes formicivorans</name>
    <dbReference type="NCBI Taxonomy" id="1592317"/>
    <lineage>
        <taxon>Bacteria</taxon>
        <taxon>Pseudomonadati</taxon>
        <taxon>Thermodesulfobacteriota</taxon>
        <taxon>Desulfovibrionia</taxon>
        <taxon>Desulfovibrionales</taxon>
        <taxon>Desulfoplanaceae</taxon>
        <taxon>Desulfoplanes</taxon>
    </lineage>
</organism>
<dbReference type="AlphaFoldDB" id="A0A194AGB3"/>
<evidence type="ECO:0000259" key="2">
    <source>
        <dbReference type="Pfam" id="PF04909"/>
    </source>
</evidence>
<reference evidence="4" key="1">
    <citation type="submission" date="2016-06" db="EMBL/GenBank/DDBJ databases">
        <title>Draft genome sequence of Desulfoplanes formicivorans strain Pf12B.</title>
        <authorList>
            <person name="Watanabe M."/>
            <person name="Kojima H."/>
            <person name="Fukui M."/>
        </authorList>
    </citation>
    <scope>NUCLEOTIDE SEQUENCE [LARGE SCALE GENOMIC DNA]</scope>
    <source>
        <strain evidence="4">Pf12B</strain>
    </source>
</reference>
<dbReference type="EMBL" id="BDFE01000015">
    <property type="protein sequence ID" value="GAU08363.1"/>
    <property type="molecule type" value="Genomic_DNA"/>
</dbReference>
<dbReference type="InterPro" id="IPR006680">
    <property type="entry name" value="Amidohydro-rel"/>
</dbReference>
<evidence type="ECO:0000313" key="4">
    <source>
        <dbReference type="Proteomes" id="UP000095200"/>
    </source>
</evidence>
<comment type="caution">
    <text evidence="3">The sequence shown here is derived from an EMBL/GenBank/DDBJ whole genome shotgun (WGS) entry which is preliminary data.</text>
</comment>
<keyword evidence="3" id="KW-0378">Hydrolase</keyword>
<dbReference type="GO" id="GO:0019748">
    <property type="term" value="P:secondary metabolic process"/>
    <property type="evidence" value="ECO:0007669"/>
    <property type="project" value="TreeGrafter"/>
</dbReference>
<evidence type="ECO:0000313" key="3">
    <source>
        <dbReference type="EMBL" id="GAU08363.1"/>
    </source>
</evidence>
<gene>
    <name evidence="3" type="ORF">DPF_1071</name>
</gene>
<dbReference type="InterPro" id="IPR032465">
    <property type="entry name" value="ACMSD"/>
</dbReference>
<proteinExistence type="predicted"/>
<dbReference type="Gene3D" id="3.20.20.140">
    <property type="entry name" value="Metal-dependent hydrolases"/>
    <property type="match status" value="1"/>
</dbReference>
<dbReference type="GO" id="GO:0016831">
    <property type="term" value="F:carboxy-lyase activity"/>
    <property type="evidence" value="ECO:0007669"/>
    <property type="project" value="InterPro"/>
</dbReference>
<dbReference type="GO" id="GO:0005737">
    <property type="term" value="C:cytoplasm"/>
    <property type="evidence" value="ECO:0007669"/>
    <property type="project" value="TreeGrafter"/>
</dbReference>
<dbReference type="PANTHER" id="PTHR21240">
    <property type="entry name" value="2-AMINO-3-CARBOXYLMUCONATE-6-SEMIALDEHYDE DECARBOXYLASE"/>
    <property type="match status" value="1"/>
</dbReference>
<dbReference type="OrthoDB" id="1407586at2"/>
<feature type="domain" description="Amidohydrolase-related" evidence="2">
    <location>
        <begin position="4"/>
        <end position="247"/>
    </location>
</feature>
<sequence>MSLDIHTHAFHPKIANKVLAQLEGHYRIHPTGTGTVEDLLPRLHKAGINHAAVHSAATKPDQVIPANNWAMAMQKNHPQLISFGTIHPGYAQWEKELDRLERNGIKGLKIHPDFQGFSMTDKRLAPIYEAIGTRFVIMLHVGDNKPPEENASSPQKVAELIKNFPFLTVIAAHFGGYHHWEYVCEHLAGKNVYLDTSSSLFTIPQDLLEAIFNTHPRERILFGSDYPLFDPKDEIQLLAQRLHLKDSEIQDLLTNGEALLDL</sequence>
<dbReference type="STRING" id="1592317.DPF_1071"/>
<dbReference type="PANTHER" id="PTHR21240:SF28">
    <property type="entry name" value="ISO-OROTATE DECARBOXYLASE (EUROFUNG)"/>
    <property type="match status" value="1"/>
</dbReference>
<keyword evidence="4" id="KW-1185">Reference proteome</keyword>
<dbReference type="SUPFAM" id="SSF51556">
    <property type="entry name" value="Metallo-dependent hydrolases"/>
    <property type="match status" value="1"/>
</dbReference>
<dbReference type="RefSeq" id="WP_069857852.1">
    <property type="nucleotide sequence ID" value="NZ_BDFE01000015.1"/>
</dbReference>
<evidence type="ECO:0000256" key="1">
    <source>
        <dbReference type="ARBA" id="ARBA00023239"/>
    </source>
</evidence>
<dbReference type="Proteomes" id="UP000095200">
    <property type="component" value="Unassembled WGS sequence"/>
</dbReference>